<accession>A0ABP6PZW5</accession>
<keyword evidence="2" id="KW-0805">Transcription regulation</keyword>
<dbReference type="PANTHER" id="PTHR43133">
    <property type="entry name" value="RNA POLYMERASE ECF-TYPE SIGMA FACTO"/>
    <property type="match status" value="1"/>
</dbReference>
<dbReference type="SUPFAM" id="SSF88659">
    <property type="entry name" value="Sigma3 and sigma4 domains of RNA polymerase sigma factors"/>
    <property type="match status" value="1"/>
</dbReference>
<dbReference type="Gene3D" id="1.10.1740.10">
    <property type="match status" value="1"/>
</dbReference>
<keyword evidence="3" id="KW-0731">Sigma factor</keyword>
<evidence type="ECO:0000259" key="6">
    <source>
        <dbReference type="Pfam" id="PF04542"/>
    </source>
</evidence>
<dbReference type="InterPro" id="IPR014284">
    <property type="entry name" value="RNA_pol_sigma-70_dom"/>
</dbReference>
<evidence type="ECO:0000256" key="1">
    <source>
        <dbReference type="ARBA" id="ARBA00010641"/>
    </source>
</evidence>
<feature type="domain" description="RNA polymerase sigma factor 70 region 4 type 2" evidence="7">
    <location>
        <begin position="128"/>
        <end position="179"/>
    </location>
</feature>
<dbReference type="InterPro" id="IPR007627">
    <property type="entry name" value="RNA_pol_sigma70_r2"/>
</dbReference>
<keyword evidence="4" id="KW-0804">Transcription</keyword>
<dbReference type="SUPFAM" id="SSF88946">
    <property type="entry name" value="Sigma2 domain of RNA polymerase sigma factors"/>
    <property type="match status" value="1"/>
</dbReference>
<evidence type="ECO:0000313" key="9">
    <source>
        <dbReference type="Proteomes" id="UP001501237"/>
    </source>
</evidence>
<evidence type="ECO:0000313" key="8">
    <source>
        <dbReference type="EMBL" id="GAA3198010.1"/>
    </source>
</evidence>
<evidence type="ECO:0000259" key="7">
    <source>
        <dbReference type="Pfam" id="PF08281"/>
    </source>
</evidence>
<comment type="similarity">
    <text evidence="1">Belongs to the sigma-70 factor family. ECF subfamily.</text>
</comment>
<name>A0ABP6PZW5_9ACTN</name>
<proteinExistence type="inferred from homology"/>
<dbReference type="Pfam" id="PF08281">
    <property type="entry name" value="Sigma70_r4_2"/>
    <property type="match status" value="1"/>
</dbReference>
<dbReference type="Proteomes" id="UP001501237">
    <property type="component" value="Unassembled WGS sequence"/>
</dbReference>
<evidence type="ECO:0000256" key="3">
    <source>
        <dbReference type="ARBA" id="ARBA00023082"/>
    </source>
</evidence>
<dbReference type="InterPro" id="IPR013249">
    <property type="entry name" value="RNA_pol_sigma70_r4_t2"/>
</dbReference>
<dbReference type="InterPro" id="IPR039425">
    <property type="entry name" value="RNA_pol_sigma-70-like"/>
</dbReference>
<dbReference type="InterPro" id="IPR013325">
    <property type="entry name" value="RNA_pol_sigma_r2"/>
</dbReference>
<sequence length="184" mass="20569">MAQRTLPDETALSAAVRCAQRGDEEAFRTVYQDLHPRLLRYLRVLVSDDSEDVASEAWLQIVRDMPSFKGEYDGFRGWATTIARNRALDHVRRRQRRPQAETPLDELAERASDEDTEGSALDGIGTERALNLIRRLPQDQAEAVLLRVVLGLDAKTAGQVLGKRAGAVRTAAYRGLKKLATEIE</sequence>
<reference evidence="9" key="1">
    <citation type="journal article" date="2019" name="Int. J. Syst. Evol. Microbiol.">
        <title>The Global Catalogue of Microorganisms (GCM) 10K type strain sequencing project: providing services to taxonomists for standard genome sequencing and annotation.</title>
        <authorList>
            <consortium name="The Broad Institute Genomics Platform"/>
            <consortium name="The Broad Institute Genome Sequencing Center for Infectious Disease"/>
            <person name="Wu L."/>
            <person name="Ma J."/>
        </authorList>
    </citation>
    <scope>NUCLEOTIDE SEQUENCE [LARGE SCALE GENOMIC DNA]</scope>
    <source>
        <strain evidence="9">JCM 9377</strain>
    </source>
</reference>
<evidence type="ECO:0000256" key="2">
    <source>
        <dbReference type="ARBA" id="ARBA00023015"/>
    </source>
</evidence>
<protein>
    <submittedName>
        <fullName evidence="8">RNA polymerase sigma factor</fullName>
    </submittedName>
</protein>
<dbReference type="Gene3D" id="1.10.10.10">
    <property type="entry name" value="Winged helix-like DNA-binding domain superfamily/Winged helix DNA-binding domain"/>
    <property type="match status" value="1"/>
</dbReference>
<dbReference type="Pfam" id="PF04542">
    <property type="entry name" value="Sigma70_r2"/>
    <property type="match status" value="1"/>
</dbReference>
<evidence type="ECO:0000256" key="4">
    <source>
        <dbReference type="ARBA" id="ARBA00023163"/>
    </source>
</evidence>
<dbReference type="PANTHER" id="PTHR43133:SF66">
    <property type="entry name" value="ECF RNA POLYMERASE SIGMA FACTOR SIGK"/>
    <property type="match status" value="1"/>
</dbReference>
<feature type="region of interest" description="Disordered" evidence="5">
    <location>
        <begin position="90"/>
        <end position="120"/>
    </location>
</feature>
<evidence type="ECO:0000256" key="5">
    <source>
        <dbReference type="SAM" id="MobiDB-lite"/>
    </source>
</evidence>
<keyword evidence="9" id="KW-1185">Reference proteome</keyword>
<dbReference type="NCBIfam" id="TIGR02937">
    <property type="entry name" value="sigma70-ECF"/>
    <property type="match status" value="1"/>
</dbReference>
<dbReference type="EMBL" id="BAAAUV010000002">
    <property type="protein sequence ID" value="GAA3198010.1"/>
    <property type="molecule type" value="Genomic_DNA"/>
</dbReference>
<comment type="caution">
    <text evidence="8">The sequence shown here is derived from an EMBL/GenBank/DDBJ whole genome shotgun (WGS) entry which is preliminary data.</text>
</comment>
<dbReference type="InterPro" id="IPR036388">
    <property type="entry name" value="WH-like_DNA-bd_sf"/>
</dbReference>
<feature type="domain" description="RNA polymerase sigma-70 region 2" evidence="6">
    <location>
        <begin position="31"/>
        <end position="97"/>
    </location>
</feature>
<organism evidence="8 9">
    <name type="scientific">Actinocorallia longicatena</name>
    <dbReference type="NCBI Taxonomy" id="111803"/>
    <lineage>
        <taxon>Bacteria</taxon>
        <taxon>Bacillati</taxon>
        <taxon>Actinomycetota</taxon>
        <taxon>Actinomycetes</taxon>
        <taxon>Streptosporangiales</taxon>
        <taxon>Thermomonosporaceae</taxon>
        <taxon>Actinocorallia</taxon>
    </lineage>
</organism>
<dbReference type="InterPro" id="IPR013324">
    <property type="entry name" value="RNA_pol_sigma_r3/r4-like"/>
</dbReference>
<gene>
    <name evidence="8" type="ORF">GCM10010468_09430</name>
</gene>